<dbReference type="InterPro" id="IPR023170">
    <property type="entry name" value="HhH_base_excis_C"/>
</dbReference>
<accession>A0ABD4TNS0</accession>
<comment type="caution">
    <text evidence="6">The sequence shown here is derived from an EMBL/GenBank/DDBJ whole genome shotgun (WGS) entry which is preliminary data.</text>
</comment>
<dbReference type="PANTHER" id="PTHR10359:SF19">
    <property type="entry name" value="DNA REPAIR GLYCOSYLASE MJ1434-RELATED"/>
    <property type="match status" value="1"/>
</dbReference>
<dbReference type="InterPro" id="IPR011257">
    <property type="entry name" value="DNA_glycosylase"/>
</dbReference>
<dbReference type="Proteomes" id="UP001524383">
    <property type="component" value="Unassembled WGS sequence"/>
</dbReference>
<evidence type="ECO:0000256" key="1">
    <source>
        <dbReference type="ARBA" id="ARBA00022485"/>
    </source>
</evidence>
<evidence type="ECO:0000313" key="7">
    <source>
        <dbReference type="Proteomes" id="UP001524383"/>
    </source>
</evidence>
<evidence type="ECO:0000259" key="5">
    <source>
        <dbReference type="SMART" id="SM00478"/>
    </source>
</evidence>
<dbReference type="Gene3D" id="1.10.1670.10">
    <property type="entry name" value="Helix-hairpin-Helix base-excision DNA repair enzymes (C-terminal)"/>
    <property type="match status" value="1"/>
</dbReference>
<reference evidence="6 7" key="1">
    <citation type="submission" date="2019-08" db="EMBL/GenBank/DDBJ databases">
        <authorList>
            <person name="Chen S.-C."/>
            <person name="Lai M.-C."/>
            <person name="You Y.-T."/>
        </authorList>
    </citation>
    <scope>NUCLEOTIDE SEQUENCE [LARGE SCALE GENOMIC DNA]</scope>
    <source>
        <strain evidence="6 7">P2F9704a</strain>
    </source>
</reference>
<evidence type="ECO:0000256" key="2">
    <source>
        <dbReference type="ARBA" id="ARBA00022723"/>
    </source>
</evidence>
<evidence type="ECO:0000256" key="3">
    <source>
        <dbReference type="ARBA" id="ARBA00023004"/>
    </source>
</evidence>
<keyword evidence="1" id="KW-0004">4Fe-4S</keyword>
<dbReference type="Pfam" id="PF00730">
    <property type="entry name" value="HhH-GPD"/>
    <property type="match status" value="1"/>
</dbReference>
<keyword evidence="4" id="KW-0411">Iron-sulfur</keyword>
<dbReference type="RefSeq" id="WP_255333468.1">
    <property type="nucleotide sequence ID" value="NZ_VOTZ01000033.1"/>
</dbReference>
<protein>
    <submittedName>
        <fullName evidence="6">Fe-S cluster assembly protein HesB</fullName>
    </submittedName>
</protein>
<dbReference type="InterPro" id="IPR003265">
    <property type="entry name" value="HhH-GPD_domain"/>
</dbReference>
<dbReference type="PANTHER" id="PTHR10359">
    <property type="entry name" value="A/G-SPECIFIC ADENINE GLYCOSYLASE/ENDONUCLEASE III"/>
    <property type="match status" value="1"/>
</dbReference>
<keyword evidence="7" id="KW-1185">Reference proteome</keyword>
<dbReference type="Gene3D" id="1.10.340.30">
    <property type="entry name" value="Hypothetical protein, domain 2"/>
    <property type="match status" value="1"/>
</dbReference>
<dbReference type="EMBL" id="VOTZ01000033">
    <property type="protein sequence ID" value="MCQ1539500.1"/>
    <property type="molecule type" value="Genomic_DNA"/>
</dbReference>
<feature type="domain" description="HhH-GPD" evidence="5">
    <location>
        <begin position="37"/>
        <end position="189"/>
    </location>
</feature>
<gene>
    <name evidence="6" type="ORF">FTO68_10980</name>
</gene>
<dbReference type="GO" id="GO:0046872">
    <property type="term" value="F:metal ion binding"/>
    <property type="evidence" value="ECO:0007669"/>
    <property type="project" value="UniProtKB-KW"/>
</dbReference>
<keyword evidence="2" id="KW-0479">Metal-binding</keyword>
<dbReference type="PIRSF" id="PIRSF001435">
    <property type="entry name" value="Nth"/>
    <property type="match status" value="1"/>
</dbReference>
<sequence>MDNRKKILSIISILNERYGTLSWWDASFDGVVIGAILTQQTRWDNVERAFGKLKSAGIETLASVIATDPAILESCIRCTGFYRVKAHRLQNLAQFILGLDEDIKQIPTYELRKLLLTVKGVGEETADSILCYGLFRDTFVIDAYTRRICGCAEISASDDQLRSLFLSALSSDNALLRSCHGQIVEYAKEYCTKKRCPECIIQILNG</sequence>
<organism evidence="6 7">
    <name type="scientific">Methanocalculus taiwanensis</name>
    <dbReference type="NCBI Taxonomy" id="106207"/>
    <lineage>
        <taxon>Archaea</taxon>
        <taxon>Methanobacteriati</taxon>
        <taxon>Methanobacteriota</taxon>
        <taxon>Stenosarchaea group</taxon>
        <taxon>Methanomicrobia</taxon>
        <taxon>Methanomicrobiales</taxon>
        <taxon>Methanocalculaceae</taxon>
        <taxon>Methanocalculus</taxon>
    </lineage>
</organism>
<evidence type="ECO:0000256" key="4">
    <source>
        <dbReference type="ARBA" id="ARBA00023014"/>
    </source>
</evidence>
<name>A0ABD4TNS0_9EURY</name>
<dbReference type="GO" id="GO:0051539">
    <property type="term" value="F:4 iron, 4 sulfur cluster binding"/>
    <property type="evidence" value="ECO:0007669"/>
    <property type="project" value="UniProtKB-KW"/>
</dbReference>
<dbReference type="CDD" id="cd00056">
    <property type="entry name" value="ENDO3c"/>
    <property type="match status" value="1"/>
</dbReference>
<dbReference type="AlphaFoldDB" id="A0ABD4TNS0"/>
<proteinExistence type="predicted"/>
<keyword evidence="3" id="KW-0408">Iron</keyword>
<evidence type="ECO:0000313" key="6">
    <source>
        <dbReference type="EMBL" id="MCQ1539500.1"/>
    </source>
</evidence>
<dbReference type="SUPFAM" id="SSF48150">
    <property type="entry name" value="DNA-glycosylase"/>
    <property type="match status" value="1"/>
</dbReference>
<dbReference type="SMART" id="SM00478">
    <property type="entry name" value="ENDO3c"/>
    <property type="match status" value="1"/>
</dbReference>